<dbReference type="GO" id="GO:0006508">
    <property type="term" value="P:proteolysis"/>
    <property type="evidence" value="ECO:0007669"/>
    <property type="project" value="UniProtKB-KW"/>
</dbReference>
<dbReference type="Proteomes" id="UP000269221">
    <property type="component" value="Unassembled WGS sequence"/>
</dbReference>
<evidence type="ECO:0000259" key="4">
    <source>
        <dbReference type="PROSITE" id="PS50175"/>
    </source>
</evidence>
<protein>
    <recommendedName>
        <fullName evidence="4">Peptidase A2 domain-containing protein</fullName>
    </recommendedName>
</protein>
<dbReference type="InterPro" id="IPR018061">
    <property type="entry name" value="Retropepsins"/>
</dbReference>
<comment type="caution">
    <text evidence="5">The sequence shown here is derived from an EMBL/GenBank/DDBJ whole genome shotgun (WGS) entry which is preliminary data.</text>
</comment>
<keyword evidence="2" id="KW-0064">Aspartyl protease</keyword>
<name>A0A3M0JM98_HIRRU</name>
<evidence type="ECO:0000313" key="6">
    <source>
        <dbReference type="Proteomes" id="UP000269221"/>
    </source>
</evidence>
<dbReference type="InterPro" id="IPR051592">
    <property type="entry name" value="HERV-K_Pro_peptidase_A2"/>
</dbReference>
<dbReference type="STRING" id="333673.A0A3M0JM98"/>
<dbReference type="SUPFAM" id="SSF50630">
    <property type="entry name" value="Acid proteases"/>
    <property type="match status" value="1"/>
</dbReference>
<dbReference type="GO" id="GO:0004190">
    <property type="term" value="F:aspartic-type endopeptidase activity"/>
    <property type="evidence" value="ECO:0007669"/>
    <property type="project" value="UniProtKB-KW"/>
</dbReference>
<dbReference type="AlphaFoldDB" id="A0A3M0JM98"/>
<sequence>MVSTPTPPLTIPKGTQIAQLVPFKFSVSRTEDRLRGDSNFGSTGPPHVHWTAVLTKDHPEMLCTVSMAGATPSEIHLRGLLDTGVNMSILSLAAWPPQWPLSLTQTLIAGLGGMKQCYVSQNPVAITNPEGQTAIIWPHVTEIAQNLWGRHVLATWGCNWERIFDRGHCDEGRRVSHASCMVAGGQTHLGEPVDPPS</sequence>
<keyword evidence="3" id="KW-0378">Hydrolase</keyword>
<dbReference type="InterPro" id="IPR021109">
    <property type="entry name" value="Peptidase_aspartic_dom_sf"/>
</dbReference>
<dbReference type="EMBL" id="QRBI01000144">
    <property type="protein sequence ID" value="RMC00164.1"/>
    <property type="molecule type" value="Genomic_DNA"/>
</dbReference>
<dbReference type="PROSITE" id="PS00141">
    <property type="entry name" value="ASP_PROTEASE"/>
    <property type="match status" value="1"/>
</dbReference>
<dbReference type="InterPro" id="IPR001995">
    <property type="entry name" value="Peptidase_A2_cat"/>
</dbReference>
<dbReference type="Gene3D" id="2.40.70.10">
    <property type="entry name" value="Acid Proteases"/>
    <property type="match status" value="1"/>
</dbReference>
<dbReference type="SUPFAM" id="SSF51283">
    <property type="entry name" value="dUTPase-like"/>
    <property type="match status" value="1"/>
</dbReference>
<accession>A0A3M0JM98</accession>
<evidence type="ECO:0000313" key="5">
    <source>
        <dbReference type="EMBL" id="RMC00164.1"/>
    </source>
</evidence>
<reference evidence="5 6" key="1">
    <citation type="submission" date="2018-07" db="EMBL/GenBank/DDBJ databases">
        <title>A high quality draft genome assembly of the barn swallow (H. rustica rustica).</title>
        <authorList>
            <person name="Formenti G."/>
            <person name="Chiara M."/>
            <person name="Poveda L."/>
            <person name="Francoijs K.-J."/>
            <person name="Bonisoli-Alquati A."/>
            <person name="Canova L."/>
            <person name="Gianfranceschi L."/>
            <person name="Horner D.S."/>
            <person name="Saino N."/>
        </authorList>
    </citation>
    <scope>NUCLEOTIDE SEQUENCE [LARGE SCALE GENOMIC DNA]</scope>
    <source>
        <strain evidence="5">Chelidonia</strain>
        <tissue evidence="5">Blood</tissue>
    </source>
</reference>
<dbReference type="PROSITE" id="PS50175">
    <property type="entry name" value="ASP_PROT_RETROV"/>
    <property type="match status" value="1"/>
</dbReference>
<evidence type="ECO:0000256" key="3">
    <source>
        <dbReference type="ARBA" id="ARBA00022801"/>
    </source>
</evidence>
<gene>
    <name evidence="5" type="ORF">DUI87_22765</name>
</gene>
<dbReference type="OrthoDB" id="9900537at2759"/>
<dbReference type="InterPro" id="IPR001969">
    <property type="entry name" value="Aspartic_peptidase_AS"/>
</dbReference>
<organism evidence="5 6">
    <name type="scientific">Hirundo rustica rustica</name>
    <dbReference type="NCBI Taxonomy" id="333673"/>
    <lineage>
        <taxon>Eukaryota</taxon>
        <taxon>Metazoa</taxon>
        <taxon>Chordata</taxon>
        <taxon>Craniata</taxon>
        <taxon>Vertebrata</taxon>
        <taxon>Euteleostomi</taxon>
        <taxon>Archelosauria</taxon>
        <taxon>Archosauria</taxon>
        <taxon>Dinosauria</taxon>
        <taxon>Saurischia</taxon>
        <taxon>Theropoda</taxon>
        <taxon>Coelurosauria</taxon>
        <taxon>Aves</taxon>
        <taxon>Neognathae</taxon>
        <taxon>Neoaves</taxon>
        <taxon>Telluraves</taxon>
        <taxon>Australaves</taxon>
        <taxon>Passeriformes</taxon>
        <taxon>Sylvioidea</taxon>
        <taxon>Hirundinidae</taxon>
        <taxon>Hirundo</taxon>
    </lineage>
</organism>
<dbReference type="Pfam" id="PF00077">
    <property type="entry name" value="RVP"/>
    <property type="match status" value="1"/>
</dbReference>
<keyword evidence="1" id="KW-0645">Protease</keyword>
<evidence type="ECO:0000256" key="2">
    <source>
        <dbReference type="ARBA" id="ARBA00022750"/>
    </source>
</evidence>
<keyword evidence="6" id="KW-1185">Reference proteome</keyword>
<dbReference type="PANTHER" id="PTHR19422:SF123">
    <property type="entry name" value="RT1 CLASS I, LOCUS CE15"/>
    <property type="match status" value="1"/>
</dbReference>
<proteinExistence type="predicted"/>
<dbReference type="PANTHER" id="PTHR19422">
    <property type="entry name" value="GAG RETROVIRAL POLYPROTEIN"/>
    <property type="match status" value="1"/>
</dbReference>
<feature type="domain" description="Peptidase A2" evidence="4">
    <location>
        <begin position="77"/>
        <end position="152"/>
    </location>
</feature>
<dbReference type="InterPro" id="IPR036157">
    <property type="entry name" value="dUTPase-like_sf"/>
</dbReference>
<evidence type="ECO:0000256" key="1">
    <source>
        <dbReference type="ARBA" id="ARBA00022670"/>
    </source>
</evidence>